<feature type="domain" description="Acid ceramidase N-terminal" evidence="3">
    <location>
        <begin position="6"/>
        <end position="68"/>
    </location>
</feature>
<evidence type="ECO:0000313" key="4">
    <source>
        <dbReference type="EMBL" id="KAJ4319627.1"/>
    </source>
</evidence>
<evidence type="ECO:0000256" key="1">
    <source>
        <dbReference type="ARBA" id="ARBA00011891"/>
    </source>
</evidence>
<dbReference type="Pfam" id="PF15508">
    <property type="entry name" value="NAAA-beta"/>
    <property type="match status" value="1"/>
</dbReference>
<reference evidence="4" key="1">
    <citation type="submission" date="2022-10" db="EMBL/GenBank/DDBJ databases">
        <title>Tapping the CABI collections for fungal endophytes: first genome assemblies for Collariella, Neodidymelliopsis, Ascochyta clinopodiicola, Didymella pomorum, Didymosphaeria variabile, Neocosmospora piperis and Neocucurbitaria cava.</title>
        <authorList>
            <person name="Hill R."/>
        </authorList>
    </citation>
    <scope>NUCLEOTIDE SEQUENCE</scope>
    <source>
        <strain evidence="4">IMI 366586</strain>
    </source>
</reference>
<dbReference type="InterPro" id="IPR029130">
    <property type="entry name" value="Acid_ceramidase_N"/>
</dbReference>
<dbReference type="EMBL" id="JAPEUR010000121">
    <property type="protein sequence ID" value="KAJ4319627.1"/>
    <property type="molecule type" value="Genomic_DNA"/>
</dbReference>
<dbReference type="PANTHER" id="PTHR28583:SF1">
    <property type="entry name" value="ACID CERAMIDASE"/>
    <property type="match status" value="1"/>
</dbReference>
<dbReference type="AlphaFoldDB" id="A0A9W8WCD2"/>
<dbReference type="Gene3D" id="3.60.60.10">
    <property type="entry name" value="Penicillin V Acylase, Chain A"/>
    <property type="match status" value="1"/>
</dbReference>
<dbReference type="PANTHER" id="PTHR28583">
    <property type="entry name" value="ACID AMIDASE"/>
    <property type="match status" value="1"/>
</dbReference>
<feature type="compositionally biased region" description="Acidic residues" evidence="2">
    <location>
        <begin position="406"/>
        <end position="415"/>
    </location>
</feature>
<proteinExistence type="predicted"/>
<evidence type="ECO:0000313" key="5">
    <source>
        <dbReference type="Proteomes" id="UP001140502"/>
    </source>
</evidence>
<keyword evidence="5" id="KW-1185">Reference proteome</keyword>
<name>A0A9W8WCD2_9HYPO</name>
<sequence>MPTPAEIPKFVVDLSQPPEERYAHIVPHFQGSDMSCNINTVFNDLLQDLLGESFGKFMASVSPRILRRVYMPEENAELVGISKAMDVPMHALVAFNVLLDILLGCTSGGVRTLNLADSPDQQSSRMLHFRTLDWGMDRLRQIIVELDFVRKSGGPVVATTVTYLGYVGVLTGVRKGLSMGLNFRPYHCRDTLRQRVSFRMHQVKVILGKRRSISSVLRGLLLDPALGEDSPTHQEPDTDATVSEIQDSHMQGILKTLSTSASTAAYLVFCTPERVYVVEKDHCNSLVRDSDTFLTAFNHDGHDEKDPTKLQQAAADLASGDDGTAMAALVNGSLERKDHLDRLWKKRVKKCQRRFEHQDPTITFRDILRFLQDDYILVGETHYAVVMDPENGTMLWRRLYKAEEPFDDTSQDEQDGRDSPSIIESTTYF</sequence>
<evidence type="ECO:0000256" key="2">
    <source>
        <dbReference type="SAM" id="MobiDB-lite"/>
    </source>
</evidence>
<feature type="region of interest" description="Disordered" evidence="2">
    <location>
        <begin position="406"/>
        <end position="429"/>
    </location>
</feature>
<accession>A0A9W8WCD2</accession>
<protein>
    <recommendedName>
        <fullName evidence="1">ceramidase</fullName>
        <ecNumber evidence="1">3.5.1.23</ecNumber>
    </recommendedName>
</protein>
<dbReference type="OrthoDB" id="5273684at2759"/>
<evidence type="ECO:0000259" key="3">
    <source>
        <dbReference type="Pfam" id="PF15508"/>
    </source>
</evidence>
<dbReference type="Proteomes" id="UP001140502">
    <property type="component" value="Unassembled WGS sequence"/>
</dbReference>
<dbReference type="EC" id="3.5.1.23" evidence="1"/>
<dbReference type="GO" id="GO:0017040">
    <property type="term" value="F:N-acylsphingosine amidohydrolase activity"/>
    <property type="evidence" value="ECO:0007669"/>
    <property type="project" value="UniProtKB-EC"/>
</dbReference>
<comment type="caution">
    <text evidence="4">The sequence shown here is derived from an EMBL/GenBank/DDBJ whole genome shotgun (WGS) entry which is preliminary data.</text>
</comment>
<organism evidence="4 5">
    <name type="scientific">Fusarium piperis</name>
    <dbReference type="NCBI Taxonomy" id="1435070"/>
    <lineage>
        <taxon>Eukaryota</taxon>
        <taxon>Fungi</taxon>
        <taxon>Dikarya</taxon>
        <taxon>Ascomycota</taxon>
        <taxon>Pezizomycotina</taxon>
        <taxon>Sordariomycetes</taxon>
        <taxon>Hypocreomycetidae</taxon>
        <taxon>Hypocreales</taxon>
        <taxon>Nectriaceae</taxon>
        <taxon>Fusarium</taxon>
        <taxon>Fusarium solani species complex</taxon>
    </lineage>
</organism>
<gene>
    <name evidence="4" type="ORF">N0V84_006263</name>
</gene>